<reference evidence="1 2" key="1">
    <citation type="journal article" date="2013" name="Curr. Biol.">
        <title>The Genome of the Foraminiferan Reticulomyxa filosa.</title>
        <authorList>
            <person name="Glockner G."/>
            <person name="Hulsmann N."/>
            <person name="Schleicher M."/>
            <person name="Noegel A.A."/>
            <person name="Eichinger L."/>
            <person name="Gallinger C."/>
            <person name="Pawlowski J."/>
            <person name="Sierra R."/>
            <person name="Euteneuer U."/>
            <person name="Pillet L."/>
            <person name="Moustafa A."/>
            <person name="Platzer M."/>
            <person name="Groth M."/>
            <person name="Szafranski K."/>
            <person name="Schliwa M."/>
        </authorList>
    </citation>
    <scope>NUCLEOTIDE SEQUENCE [LARGE SCALE GENOMIC DNA]</scope>
</reference>
<organism evidence="1 2">
    <name type="scientific">Reticulomyxa filosa</name>
    <dbReference type="NCBI Taxonomy" id="46433"/>
    <lineage>
        <taxon>Eukaryota</taxon>
        <taxon>Sar</taxon>
        <taxon>Rhizaria</taxon>
        <taxon>Retaria</taxon>
        <taxon>Foraminifera</taxon>
        <taxon>Monothalamids</taxon>
        <taxon>Reticulomyxidae</taxon>
        <taxon>Reticulomyxa</taxon>
    </lineage>
</organism>
<comment type="caution">
    <text evidence="1">The sequence shown here is derived from an EMBL/GenBank/DDBJ whole genome shotgun (WGS) entry which is preliminary data.</text>
</comment>
<dbReference type="EMBL" id="ASPP01001149">
    <property type="protein sequence ID" value="ETO35959.1"/>
    <property type="molecule type" value="Genomic_DNA"/>
</dbReference>
<evidence type="ECO:0000313" key="1">
    <source>
        <dbReference type="EMBL" id="ETO35959.1"/>
    </source>
</evidence>
<accession>X6PD26</accession>
<dbReference type="Proteomes" id="UP000023152">
    <property type="component" value="Unassembled WGS sequence"/>
</dbReference>
<proteinExistence type="predicted"/>
<dbReference type="AlphaFoldDB" id="X6PD26"/>
<protein>
    <submittedName>
        <fullName evidence="1">Uncharacterized protein</fullName>
    </submittedName>
</protein>
<gene>
    <name evidence="1" type="ORF">RFI_01100</name>
</gene>
<sequence length="767" mass="90367">MLAAEHPSQSKMKDQSAIILKHLIHGIKDEHSFHFAVVVFNALQQQLYLLKSQDFNIDPIDMTANLDQAFQALFVCNVWKEWNMKQWLSAKQLFVVIHTLGKDKSAKYLRSSSVIEIIEYAFGSICDSRLQRTLSFDKFLLIPCINYLAFQEQERFAQFGEYVERIDFQSDKVQSVNVTDFTEALIFDLQLRKDKQFSPKVWIEQHLLRLLRRLNDTNLTKGTLDLLLDNNNYAKDEPSNPWIQLWSHETCWDMFQELYKTEFAEWNKLIEKLQQCVVKFEEISKKLLQGFQSSRFLELVMQSTTTIYEFLQFVHKQDCMYVYVYPFFFFATSIGFVTSNRWKDRNSVTRTIGAVSAKRDMSGEGLALSLELLWSVTVTRAATITTTTTTTTTMMTVMTSEKDVEKRLTNEILQLLLTNEQARPHWIALLAKNWSDSTTDHDLSEALEQSFCSWLGEKDKKCEYDEIPFHSKVLELVSCHELHDAQPYCSKLIESLKDRSNELCLNSDQWKSDQIRAIHDCSDVKSDLWEALLSALKEEIPSNMEQLNDINVVAMSNILCQNLDYCLKCRLWFQQDNPIQESLFKFLNQLLANLIQYERLLPVHVYKYLTKHLQYVQGLCSSVSWTDWKESTEKLKEMVRHYEEFCKLLRVFRQTITGDLFDHNLTPRLAILRNGSDTWETQAFFKTKSQYEQEIKQLKEIQPDMEKVMEQSKSSIFRHMWNDCCTTNQKMRGNLLVVFKKVFQDTNENWEHFKQVLFFFFFFKKSK</sequence>
<evidence type="ECO:0000313" key="2">
    <source>
        <dbReference type="Proteomes" id="UP000023152"/>
    </source>
</evidence>
<name>X6PD26_RETFI</name>
<keyword evidence="2" id="KW-1185">Reference proteome</keyword>